<name>A0A4R6Y4U7_9BURK</name>
<feature type="domain" description="Transposase IS701-like DDE" evidence="1">
    <location>
        <begin position="4"/>
        <end position="163"/>
    </location>
</feature>
<accession>A0A4R6Y4U7</accession>
<dbReference type="GO" id="GO:0004519">
    <property type="term" value="F:endonuclease activity"/>
    <property type="evidence" value="ECO:0007669"/>
    <property type="project" value="UniProtKB-KW"/>
</dbReference>
<keyword evidence="3" id="KW-1185">Reference proteome</keyword>
<comment type="caution">
    <text evidence="2">The sequence shown here is derived from an EMBL/GenBank/DDBJ whole genome shotgun (WGS) entry which is preliminary data.</text>
</comment>
<reference evidence="2 3" key="1">
    <citation type="submission" date="2019-03" db="EMBL/GenBank/DDBJ databases">
        <title>Genomic Encyclopedia of Type Strains, Phase IV (KMG-IV): sequencing the most valuable type-strain genomes for metagenomic binning, comparative biology and taxonomic classification.</title>
        <authorList>
            <person name="Goeker M."/>
        </authorList>
    </citation>
    <scope>NUCLEOTIDE SEQUENCE [LARGE SCALE GENOMIC DNA]</scope>
    <source>
        <strain evidence="2 3">DSM 102852</strain>
    </source>
</reference>
<organism evidence="2 3">
    <name type="scientific">Hydromonas duriensis</name>
    <dbReference type="NCBI Taxonomy" id="1527608"/>
    <lineage>
        <taxon>Bacteria</taxon>
        <taxon>Pseudomonadati</taxon>
        <taxon>Pseudomonadota</taxon>
        <taxon>Betaproteobacteria</taxon>
        <taxon>Burkholderiales</taxon>
        <taxon>Burkholderiaceae</taxon>
        <taxon>Hydromonas</taxon>
    </lineage>
</organism>
<dbReference type="AlphaFoldDB" id="A0A4R6Y4U7"/>
<dbReference type="Proteomes" id="UP000294480">
    <property type="component" value="Unassembled WGS sequence"/>
</dbReference>
<evidence type="ECO:0000259" key="1">
    <source>
        <dbReference type="Pfam" id="PF13546"/>
    </source>
</evidence>
<dbReference type="InterPro" id="IPR038721">
    <property type="entry name" value="IS701-like_DDE_dom"/>
</dbReference>
<dbReference type="EMBL" id="SNZE01000024">
    <property type="protein sequence ID" value="TDR30238.1"/>
    <property type="molecule type" value="Genomic_DNA"/>
</dbReference>
<keyword evidence="2" id="KW-0378">Hydrolase</keyword>
<protein>
    <submittedName>
        <fullName evidence="2">DDE superfamily endonuclease</fullName>
    </submittedName>
</protein>
<keyword evidence="2" id="KW-0255">Endonuclease</keyword>
<keyword evidence="2" id="KW-0540">Nuclease</keyword>
<gene>
    <name evidence="2" type="ORF">DFR44_12414</name>
</gene>
<dbReference type="Pfam" id="PF13546">
    <property type="entry name" value="DDE_5"/>
    <property type="match status" value="1"/>
</dbReference>
<dbReference type="InterPro" id="IPR012337">
    <property type="entry name" value="RNaseH-like_sf"/>
</dbReference>
<evidence type="ECO:0000313" key="2">
    <source>
        <dbReference type="EMBL" id="TDR30238.1"/>
    </source>
</evidence>
<proteinExistence type="predicted"/>
<dbReference type="SUPFAM" id="SSF53098">
    <property type="entry name" value="Ribonuclease H-like"/>
    <property type="match status" value="1"/>
</dbReference>
<sequence>MFVLYRLLSAHDYTSKELWLHVKSIVRQIETDDAALIFDDTIIEKEYTDENDIMCWHFDHNKGRNVKGINLLNTLYHSDDVSIPVAFELVHKHAYCDLETHEVKRKSNVTKNEMMRAMIDQCVQNQLKFRYVLMDSWFSASENFEHIVKKHKHFIAALKCNRLAALSLNDKKQGRYVRIDSLTFTDQAISSLENNII</sequence>
<evidence type="ECO:0000313" key="3">
    <source>
        <dbReference type="Proteomes" id="UP000294480"/>
    </source>
</evidence>